<reference evidence="2 3" key="1">
    <citation type="journal article" date="2018" name="Sci. Rep.">
        <title>Genomic signatures of local adaptation to the degree of environmental predictability in rotifers.</title>
        <authorList>
            <person name="Franch-Gras L."/>
            <person name="Hahn C."/>
            <person name="Garcia-Roger E.M."/>
            <person name="Carmona M.J."/>
            <person name="Serra M."/>
            <person name="Gomez A."/>
        </authorList>
    </citation>
    <scope>NUCLEOTIDE SEQUENCE [LARGE SCALE GENOMIC DNA]</scope>
    <source>
        <strain evidence="2">HYR1</strain>
    </source>
</reference>
<evidence type="ECO:0000256" key="1">
    <source>
        <dbReference type="SAM" id="Phobius"/>
    </source>
</evidence>
<keyword evidence="1" id="KW-1133">Transmembrane helix</keyword>
<evidence type="ECO:0000313" key="2">
    <source>
        <dbReference type="EMBL" id="RNA11974.1"/>
    </source>
</evidence>
<dbReference type="Proteomes" id="UP000276133">
    <property type="component" value="Unassembled WGS sequence"/>
</dbReference>
<feature type="transmembrane region" description="Helical" evidence="1">
    <location>
        <begin position="36"/>
        <end position="52"/>
    </location>
</feature>
<organism evidence="2 3">
    <name type="scientific">Brachionus plicatilis</name>
    <name type="common">Marine rotifer</name>
    <name type="synonym">Brachionus muelleri</name>
    <dbReference type="NCBI Taxonomy" id="10195"/>
    <lineage>
        <taxon>Eukaryota</taxon>
        <taxon>Metazoa</taxon>
        <taxon>Spiralia</taxon>
        <taxon>Gnathifera</taxon>
        <taxon>Rotifera</taxon>
        <taxon>Eurotatoria</taxon>
        <taxon>Monogononta</taxon>
        <taxon>Pseudotrocha</taxon>
        <taxon>Ploima</taxon>
        <taxon>Brachionidae</taxon>
        <taxon>Brachionus</taxon>
    </lineage>
</organism>
<proteinExistence type="predicted"/>
<gene>
    <name evidence="2" type="ORF">BpHYR1_010828</name>
</gene>
<protein>
    <submittedName>
        <fullName evidence="2">Uncharacterized protein</fullName>
    </submittedName>
</protein>
<name>A0A3M7QLL1_BRAPC</name>
<keyword evidence="1" id="KW-0472">Membrane</keyword>
<sequence length="79" mass="9695">MLLRYDEFTIFYMNYDPSVYFKESDFMIMLGFRTPLYEQVLLIIICLMISFIKKYEAFHQIQLSRKNEKLSRSQIIIQH</sequence>
<accession>A0A3M7QLL1</accession>
<dbReference type="AlphaFoldDB" id="A0A3M7QLL1"/>
<keyword evidence="1" id="KW-0812">Transmembrane</keyword>
<evidence type="ECO:0000313" key="3">
    <source>
        <dbReference type="Proteomes" id="UP000276133"/>
    </source>
</evidence>
<keyword evidence="3" id="KW-1185">Reference proteome</keyword>
<comment type="caution">
    <text evidence="2">The sequence shown here is derived from an EMBL/GenBank/DDBJ whole genome shotgun (WGS) entry which is preliminary data.</text>
</comment>
<dbReference type="EMBL" id="REGN01005797">
    <property type="protein sequence ID" value="RNA11974.1"/>
    <property type="molecule type" value="Genomic_DNA"/>
</dbReference>